<name>A0A8H6S790_9AGAR</name>
<feature type="compositionally biased region" description="Pro residues" evidence="1">
    <location>
        <begin position="220"/>
        <end position="235"/>
    </location>
</feature>
<dbReference type="AlphaFoldDB" id="A0A8H6S790"/>
<dbReference type="GeneID" id="59351115"/>
<comment type="caution">
    <text evidence="3">The sequence shown here is derived from an EMBL/GenBank/DDBJ whole genome shotgun (WGS) entry which is preliminary data.</text>
</comment>
<proteinExistence type="predicted"/>
<keyword evidence="2" id="KW-1133">Transmembrane helix</keyword>
<keyword evidence="2" id="KW-0812">Transmembrane</keyword>
<feature type="compositionally biased region" description="Low complexity" evidence="1">
    <location>
        <begin position="55"/>
        <end position="66"/>
    </location>
</feature>
<protein>
    <submittedName>
        <fullName evidence="3">Uncharacterized protein</fullName>
    </submittedName>
</protein>
<dbReference type="Proteomes" id="UP000636479">
    <property type="component" value="Unassembled WGS sequence"/>
</dbReference>
<reference evidence="3" key="1">
    <citation type="submission" date="2020-05" db="EMBL/GenBank/DDBJ databases">
        <title>Mycena genomes resolve the evolution of fungal bioluminescence.</title>
        <authorList>
            <person name="Tsai I.J."/>
        </authorList>
    </citation>
    <scope>NUCLEOTIDE SEQUENCE</scope>
    <source>
        <strain evidence="3">171206Taipei</strain>
    </source>
</reference>
<organism evidence="3 4">
    <name type="scientific">Mycena indigotica</name>
    <dbReference type="NCBI Taxonomy" id="2126181"/>
    <lineage>
        <taxon>Eukaryota</taxon>
        <taxon>Fungi</taxon>
        <taxon>Dikarya</taxon>
        <taxon>Basidiomycota</taxon>
        <taxon>Agaricomycotina</taxon>
        <taxon>Agaricomycetes</taxon>
        <taxon>Agaricomycetidae</taxon>
        <taxon>Agaricales</taxon>
        <taxon>Marasmiineae</taxon>
        <taxon>Mycenaceae</taxon>
        <taxon>Mycena</taxon>
    </lineage>
</organism>
<gene>
    <name evidence="3" type="ORF">MIND_01209100</name>
</gene>
<feature type="transmembrane region" description="Helical" evidence="2">
    <location>
        <begin position="68"/>
        <end position="93"/>
    </location>
</feature>
<evidence type="ECO:0000256" key="1">
    <source>
        <dbReference type="SAM" id="MobiDB-lite"/>
    </source>
</evidence>
<dbReference type="EMBL" id="JACAZF010000011">
    <property type="protein sequence ID" value="KAF7293097.1"/>
    <property type="molecule type" value="Genomic_DNA"/>
</dbReference>
<accession>A0A8H6S790</accession>
<sequence>MALHLRRRQPSLLDAVVSSLPARVVANAGLEPSQASLPAFSPAQEPGFTRGSEKPAAPSASPSTSSGALPALVVATLVVLIIAIVGVIVLIMLRRQRRQRRAQRLAFIRPFVLPPESDDLEKGSALLIEKEENEAPSRRDSDASATISIYSAASAGTTRSTRGISPPFPVAKAASFKLNVPPTATTRDSTPAMHGPPPPLRSPPAATTRDSTPAMHGPESPGPVPFPFPPPPIPDSEPTSKRREAYLARQLARLTMTNKRPLSSGDQSLMFSPLSSVPPDFVSGDMRRASVATTATATVVGRKSMRFQRLTLSRPAGRYSERESVSFSEWAKTLVSPR</sequence>
<feature type="region of interest" description="Disordered" evidence="1">
    <location>
        <begin position="181"/>
        <end position="239"/>
    </location>
</feature>
<evidence type="ECO:0000313" key="3">
    <source>
        <dbReference type="EMBL" id="KAF7293097.1"/>
    </source>
</evidence>
<dbReference type="RefSeq" id="XP_037215525.1">
    <property type="nucleotide sequence ID" value="XM_037368599.1"/>
</dbReference>
<keyword evidence="2" id="KW-0472">Membrane</keyword>
<evidence type="ECO:0000256" key="2">
    <source>
        <dbReference type="SAM" id="Phobius"/>
    </source>
</evidence>
<keyword evidence="4" id="KW-1185">Reference proteome</keyword>
<evidence type="ECO:0000313" key="4">
    <source>
        <dbReference type="Proteomes" id="UP000636479"/>
    </source>
</evidence>
<feature type="region of interest" description="Disordered" evidence="1">
    <location>
        <begin position="36"/>
        <end position="66"/>
    </location>
</feature>